<feature type="compositionally biased region" description="Polar residues" evidence="2">
    <location>
        <begin position="405"/>
        <end position="424"/>
    </location>
</feature>
<accession>I7M398</accession>
<feature type="region of interest" description="Disordered" evidence="2">
    <location>
        <begin position="119"/>
        <end position="174"/>
    </location>
</feature>
<dbReference type="GeneID" id="7836210"/>
<keyword evidence="1" id="KW-0175">Coiled coil</keyword>
<keyword evidence="4" id="KW-1185">Reference proteome</keyword>
<feature type="compositionally biased region" description="Basic and acidic residues" evidence="2">
    <location>
        <begin position="350"/>
        <end position="360"/>
    </location>
</feature>
<dbReference type="RefSeq" id="XP_001022980.2">
    <property type="nucleotide sequence ID" value="XM_001022980.2"/>
</dbReference>
<feature type="compositionally biased region" description="Basic and acidic residues" evidence="2">
    <location>
        <begin position="121"/>
        <end position="130"/>
    </location>
</feature>
<reference evidence="4" key="1">
    <citation type="journal article" date="2006" name="PLoS Biol.">
        <title>Macronuclear genome sequence of the ciliate Tetrahymena thermophila, a model eukaryote.</title>
        <authorList>
            <person name="Eisen J.A."/>
            <person name="Coyne R.S."/>
            <person name="Wu M."/>
            <person name="Wu D."/>
            <person name="Thiagarajan M."/>
            <person name="Wortman J.R."/>
            <person name="Badger J.H."/>
            <person name="Ren Q."/>
            <person name="Amedeo P."/>
            <person name="Jones K.M."/>
            <person name="Tallon L.J."/>
            <person name="Delcher A.L."/>
            <person name="Salzberg S.L."/>
            <person name="Silva J.C."/>
            <person name="Haas B.J."/>
            <person name="Majoros W.H."/>
            <person name="Farzad M."/>
            <person name="Carlton J.M."/>
            <person name="Smith R.K. Jr."/>
            <person name="Garg J."/>
            <person name="Pearlman R.E."/>
            <person name="Karrer K.M."/>
            <person name="Sun L."/>
            <person name="Manning G."/>
            <person name="Elde N.C."/>
            <person name="Turkewitz A.P."/>
            <person name="Asai D.J."/>
            <person name="Wilkes D.E."/>
            <person name="Wang Y."/>
            <person name="Cai H."/>
            <person name="Collins K."/>
            <person name="Stewart B.A."/>
            <person name="Lee S.R."/>
            <person name="Wilamowska K."/>
            <person name="Weinberg Z."/>
            <person name="Ruzzo W.L."/>
            <person name="Wloga D."/>
            <person name="Gaertig J."/>
            <person name="Frankel J."/>
            <person name="Tsao C.-C."/>
            <person name="Gorovsky M.A."/>
            <person name="Keeling P.J."/>
            <person name="Waller R.F."/>
            <person name="Patron N.J."/>
            <person name="Cherry J.M."/>
            <person name="Stover N.A."/>
            <person name="Krieger C.J."/>
            <person name="del Toro C."/>
            <person name="Ryder H.F."/>
            <person name="Williamson S.C."/>
            <person name="Barbeau R.A."/>
            <person name="Hamilton E.P."/>
            <person name="Orias E."/>
        </authorList>
    </citation>
    <scope>NUCLEOTIDE SEQUENCE [LARGE SCALE GENOMIC DNA]</scope>
    <source>
        <strain evidence="4">SB210</strain>
    </source>
</reference>
<evidence type="ECO:0000256" key="2">
    <source>
        <dbReference type="SAM" id="MobiDB-lite"/>
    </source>
</evidence>
<organism evidence="3 4">
    <name type="scientific">Tetrahymena thermophila (strain SB210)</name>
    <dbReference type="NCBI Taxonomy" id="312017"/>
    <lineage>
        <taxon>Eukaryota</taxon>
        <taxon>Sar</taxon>
        <taxon>Alveolata</taxon>
        <taxon>Ciliophora</taxon>
        <taxon>Intramacronucleata</taxon>
        <taxon>Oligohymenophorea</taxon>
        <taxon>Hymenostomatida</taxon>
        <taxon>Tetrahymenina</taxon>
        <taxon>Tetrahymenidae</taxon>
        <taxon>Tetrahymena</taxon>
    </lineage>
</organism>
<evidence type="ECO:0000313" key="4">
    <source>
        <dbReference type="Proteomes" id="UP000009168"/>
    </source>
</evidence>
<dbReference type="AlphaFoldDB" id="I7M398"/>
<dbReference type="Proteomes" id="UP000009168">
    <property type="component" value="Unassembled WGS sequence"/>
</dbReference>
<dbReference type="EMBL" id="GG662523">
    <property type="protein sequence ID" value="EAS02735.2"/>
    <property type="molecule type" value="Genomic_DNA"/>
</dbReference>
<feature type="coiled-coil region" evidence="1">
    <location>
        <begin position="818"/>
        <end position="845"/>
    </location>
</feature>
<dbReference type="InParanoid" id="I7M398"/>
<feature type="coiled-coil region" evidence="1">
    <location>
        <begin position="476"/>
        <end position="531"/>
    </location>
</feature>
<feature type="compositionally biased region" description="Basic and acidic residues" evidence="2">
    <location>
        <begin position="370"/>
        <end position="381"/>
    </location>
</feature>
<feature type="compositionally biased region" description="Basic and acidic residues" evidence="2">
    <location>
        <begin position="151"/>
        <end position="163"/>
    </location>
</feature>
<protein>
    <submittedName>
        <fullName evidence="3">Uncharacterized protein</fullName>
    </submittedName>
</protein>
<sequence>MNVQNSMDQFSENQSSISDISAKQQYNFQKLKQHSDFLANFVRDNNISLNDNPSVESKIMETPQRSDIVGIKQGQIKSYITSPPSQRTYQEGNRNIQNLIKEETDQRYHDIINQKSSNKIKKYEQQDDSSRNSYQFQKQREQNDLQNSSDTKLKENIQQKDYQEDNYENEDDYHSKGHRVINTIDNIFNKMKTKYKMDFSLKEIQKHLNIPDSTAGNSANSSRQNFESNSQGDITLSQLNQNQRLLQIQDFSGFDYETNPDSIVQKIKNKVLSRQGNQFDIQQEQVKYNSNQAQTTQEFKEKLIENKKNEIKKRLSPSRVQNKNSINQIDEHDADMEIERIKTRIFNRNSETKKTEESPQKIEQVPNKIDNQKIQEIDSKATKKINKKHPIYNSSDSSEEDAKNPKNSINSQQKTSKKINNQDYFKNKNDKLIYDEEVENKKNQKNVIPTKENNMKNEQVKNKKMEKHEDESLKALEQISQNKINFKENIKKLKQIFKNNFDLQKCKDDDEEEAQHQIDKQNQNFKNYNQIQQYQQGRDSELEYSQDHQNFFYDEDTVTTKEHIVINDQSENFIGKRKPQSYNQQFGVDNDEIADMDSEVFNISPDHHPQNDHHLNSIPDENHTISIFNENQSLQASFLEQSIFQKSPRQSQAAHYNNNNTFSQQINKRANQGSSPSPILNTQIQGQILQDSFQKNPQNYRQNNQKTINQPHTQNIQSQSETSLSQNKINQGQINNSVINKTQNYVQSDLQSSYQHNNASNLSYSQSMHEQSQIYQNEQKKYQNDQQYQNYTLGERILPLIEEEDERLQKIYETDPILQKLHQEKSGLEFELSKWENILQELNRQSNHLQ</sequence>
<name>I7M398_TETTS</name>
<evidence type="ECO:0000256" key="1">
    <source>
        <dbReference type="SAM" id="Coils"/>
    </source>
</evidence>
<evidence type="ECO:0000313" key="3">
    <source>
        <dbReference type="EMBL" id="EAS02735.2"/>
    </source>
</evidence>
<dbReference type="KEGG" id="tet:TTHERM_00348250"/>
<proteinExistence type="predicted"/>
<feature type="region of interest" description="Disordered" evidence="2">
    <location>
        <begin position="349"/>
        <end position="424"/>
    </location>
</feature>
<gene>
    <name evidence="3" type="ORF">TTHERM_00348250</name>
</gene>